<evidence type="ECO:0000256" key="8">
    <source>
        <dbReference type="ARBA" id="ARBA00031306"/>
    </source>
</evidence>
<comment type="cofactor">
    <cofactor evidence="11">
        <name>Mg(2+)</name>
        <dbReference type="ChEBI" id="CHEBI:18420"/>
    </cofactor>
    <cofactor evidence="11">
        <name>Mn(2+)</name>
        <dbReference type="ChEBI" id="CHEBI:29035"/>
    </cofactor>
    <text evidence="11">Magnesium. Can also use manganese.</text>
</comment>
<dbReference type="PANTHER" id="PTHR30040:SF2">
    <property type="entry name" value="FAD:PROTEIN FMN TRANSFERASE"/>
    <property type="match status" value="1"/>
</dbReference>
<organism evidence="12 13">
    <name type="scientific">Brevifollis gellanilyticus</name>
    <dbReference type="NCBI Taxonomy" id="748831"/>
    <lineage>
        <taxon>Bacteria</taxon>
        <taxon>Pseudomonadati</taxon>
        <taxon>Verrucomicrobiota</taxon>
        <taxon>Verrucomicrobiia</taxon>
        <taxon>Verrucomicrobiales</taxon>
        <taxon>Verrucomicrobiaceae</taxon>
    </lineage>
</organism>
<dbReference type="InterPro" id="IPR003374">
    <property type="entry name" value="ApbE-like_sf"/>
</dbReference>
<feature type="binding site" evidence="11">
    <location>
        <position position="271"/>
    </location>
    <ligand>
        <name>Mg(2+)</name>
        <dbReference type="ChEBI" id="CHEBI:18420"/>
    </ligand>
</feature>
<sequence length="300" mass="32504">MAALVLACLSGCHLDEAPKLLSGPTMGTTWSLRAEGADDSIRQLIQSHLDQREAVLSHWRRDSALSAFNASASTDWQAVPVELVQTVELARRIAKDTEGVLDITLAPVIEAFGFAPKLQGESLETPVTGWEHLKSRLDPPALKKDVPQLRINVASVTEGFVMDELVRLLKQRGLSDFLLEVGGEVVAIGHAADGKPWQVGVQTPKAAQGDAMQTLPLMNQCMATSGTYRHNKDHGKKSHLIDPRTLKPVEHDLVSVTVLHDSCALADGYATALMVLGPERGPEIAKRLNLRVLWISAGGR</sequence>
<accession>A0A512MES0</accession>
<gene>
    <name evidence="12" type="ORF">BGE01nite_44890</name>
</gene>
<dbReference type="GO" id="GO:0046872">
    <property type="term" value="F:metal ion binding"/>
    <property type="evidence" value="ECO:0007669"/>
    <property type="project" value="UniProtKB-UniRule"/>
</dbReference>
<protein>
    <recommendedName>
        <fullName evidence="2 10">FAD:protein FMN transferase</fullName>
        <ecNumber evidence="1 10">2.7.1.180</ecNumber>
    </recommendedName>
    <alternativeName>
        <fullName evidence="8 10">Flavin transferase</fullName>
    </alternativeName>
</protein>
<evidence type="ECO:0000313" key="12">
    <source>
        <dbReference type="EMBL" id="GEP45198.1"/>
    </source>
</evidence>
<comment type="catalytic activity">
    <reaction evidence="9 10">
        <text>L-threonyl-[protein] + FAD = FMN-L-threonyl-[protein] + AMP + H(+)</text>
        <dbReference type="Rhea" id="RHEA:36847"/>
        <dbReference type="Rhea" id="RHEA-COMP:11060"/>
        <dbReference type="Rhea" id="RHEA-COMP:11061"/>
        <dbReference type="ChEBI" id="CHEBI:15378"/>
        <dbReference type="ChEBI" id="CHEBI:30013"/>
        <dbReference type="ChEBI" id="CHEBI:57692"/>
        <dbReference type="ChEBI" id="CHEBI:74257"/>
        <dbReference type="ChEBI" id="CHEBI:456215"/>
        <dbReference type="EC" id="2.7.1.180"/>
    </reaction>
</comment>
<evidence type="ECO:0000256" key="1">
    <source>
        <dbReference type="ARBA" id="ARBA00011955"/>
    </source>
</evidence>
<dbReference type="EC" id="2.7.1.180" evidence="1 10"/>
<dbReference type="InterPro" id="IPR024932">
    <property type="entry name" value="ApbE"/>
</dbReference>
<comment type="similarity">
    <text evidence="10">Belongs to the ApbE family.</text>
</comment>
<evidence type="ECO:0000256" key="9">
    <source>
        <dbReference type="ARBA" id="ARBA00048540"/>
    </source>
</evidence>
<keyword evidence="5 10" id="KW-0479">Metal-binding</keyword>
<comment type="caution">
    <text evidence="12">The sequence shown here is derived from an EMBL/GenBank/DDBJ whole genome shotgun (WGS) entry which is preliminary data.</text>
</comment>
<evidence type="ECO:0000256" key="5">
    <source>
        <dbReference type="ARBA" id="ARBA00022723"/>
    </source>
</evidence>
<keyword evidence="6 10" id="KW-0274">FAD</keyword>
<dbReference type="Pfam" id="PF02424">
    <property type="entry name" value="ApbE"/>
    <property type="match status" value="1"/>
</dbReference>
<reference evidence="12 13" key="1">
    <citation type="submission" date="2019-07" db="EMBL/GenBank/DDBJ databases">
        <title>Whole genome shotgun sequence of Brevifollis gellanilyticus NBRC 108608.</title>
        <authorList>
            <person name="Hosoyama A."/>
            <person name="Uohara A."/>
            <person name="Ohji S."/>
            <person name="Ichikawa N."/>
        </authorList>
    </citation>
    <scope>NUCLEOTIDE SEQUENCE [LARGE SCALE GENOMIC DNA]</scope>
    <source>
        <strain evidence="12 13">NBRC 108608</strain>
    </source>
</reference>
<keyword evidence="7 10" id="KW-0460">Magnesium</keyword>
<keyword evidence="4 10" id="KW-0808">Transferase</keyword>
<dbReference type="EMBL" id="BKAG01000044">
    <property type="protein sequence ID" value="GEP45198.1"/>
    <property type="molecule type" value="Genomic_DNA"/>
</dbReference>
<feature type="binding site" evidence="11">
    <location>
        <position position="267"/>
    </location>
    <ligand>
        <name>Mg(2+)</name>
        <dbReference type="ChEBI" id="CHEBI:18420"/>
    </ligand>
</feature>
<dbReference type="PANTHER" id="PTHR30040">
    <property type="entry name" value="THIAMINE BIOSYNTHESIS LIPOPROTEIN APBE"/>
    <property type="match status" value="1"/>
</dbReference>
<dbReference type="SUPFAM" id="SSF143631">
    <property type="entry name" value="ApbE-like"/>
    <property type="match status" value="1"/>
</dbReference>
<evidence type="ECO:0000256" key="2">
    <source>
        <dbReference type="ARBA" id="ARBA00016337"/>
    </source>
</evidence>
<dbReference type="GO" id="GO:0016740">
    <property type="term" value="F:transferase activity"/>
    <property type="evidence" value="ECO:0007669"/>
    <property type="project" value="UniProtKB-UniRule"/>
</dbReference>
<keyword evidence="13" id="KW-1185">Reference proteome</keyword>
<dbReference type="Gene3D" id="3.10.520.10">
    <property type="entry name" value="ApbE-like domains"/>
    <property type="match status" value="1"/>
</dbReference>
<dbReference type="AlphaFoldDB" id="A0A512MES0"/>
<evidence type="ECO:0000256" key="6">
    <source>
        <dbReference type="ARBA" id="ARBA00022827"/>
    </source>
</evidence>
<feature type="binding site" evidence="11">
    <location>
        <position position="155"/>
    </location>
    <ligand>
        <name>Mg(2+)</name>
        <dbReference type="ChEBI" id="CHEBI:18420"/>
    </ligand>
</feature>
<evidence type="ECO:0000256" key="7">
    <source>
        <dbReference type="ARBA" id="ARBA00022842"/>
    </source>
</evidence>
<proteinExistence type="inferred from homology"/>
<evidence type="ECO:0000256" key="3">
    <source>
        <dbReference type="ARBA" id="ARBA00022630"/>
    </source>
</evidence>
<evidence type="ECO:0000256" key="11">
    <source>
        <dbReference type="PIRSR" id="PIRSR006268-2"/>
    </source>
</evidence>
<evidence type="ECO:0000256" key="10">
    <source>
        <dbReference type="PIRNR" id="PIRNR006268"/>
    </source>
</evidence>
<evidence type="ECO:0000313" key="13">
    <source>
        <dbReference type="Proteomes" id="UP000321577"/>
    </source>
</evidence>
<dbReference type="PIRSF" id="PIRSF006268">
    <property type="entry name" value="ApbE"/>
    <property type="match status" value="1"/>
</dbReference>
<name>A0A512MES0_9BACT</name>
<evidence type="ECO:0000256" key="4">
    <source>
        <dbReference type="ARBA" id="ARBA00022679"/>
    </source>
</evidence>
<keyword evidence="3 10" id="KW-0285">Flavoprotein</keyword>
<dbReference type="Proteomes" id="UP000321577">
    <property type="component" value="Unassembled WGS sequence"/>
</dbReference>